<dbReference type="GeneID" id="17289938"/>
<dbReference type="KEGG" id="gtt:GUITHDRAFT_120607"/>
<dbReference type="Proteomes" id="UP000011087">
    <property type="component" value="Unassembled WGS sequence"/>
</dbReference>
<dbReference type="CDD" id="cd00121">
    <property type="entry name" value="MATH"/>
    <property type="match status" value="1"/>
</dbReference>
<dbReference type="EMBL" id="JH993151">
    <property type="protein sequence ID" value="EKX33208.1"/>
    <property type="molecule type" value="Genomic_DNA"/>
</dbReference>
<reference evidence="4" key="2">
    <citation type="submission" date="2012-11" db="EMBL/GenBank/DDBJ databases">
        <authorList>
            <person name="Kuo A."/>
            <person name="Curtis B.A."/>
            <person name="Tanifuji G."/>
            <person name="Burki F."/>
            <person name="Gruber A."/>
            <person name="Irimia M."/>
            <person name="Maruyama S."/>
            <person name="Arias M.C."/>
            <person name="Ball S.G."/>
            <person name="Gile G.H."/>
            <person name="Hirakawa Y."/>
            <person name="Hopkins J.F."/>
            <person name="Rensing S.A."/>
            <person name="Schmutz J."/>
            <person name="Symeonidi A."/>
            <person name="Elias M."/>
            <person name="Eveleigh R.J."/>
            <person name="Herman E.K."/>
            <person name="Klute M.J."/>
            <person name="Nakayama T."/>
            <person name="Obornik M."/>
            <person name="Reyes-Prieto A."/>
            <person name="Armbrust E.V."/>
            <person name="Aves S.J."/>
            <person name="Beiko R.G."/>
            <person name="Coutinho P."/>
            <person name="Dacks J.B."/>
            <person name="Durnford D.G."/>
            <person name="Fast N.M."/>
            <person name="Green B.R."/>
            <person name="Grisdale C."/>
            <person name="Hempe F."/>
            <person name="Henrissat B."/>
            <person name="Hoppner M.P."/>
            <person name="Ishida K.-I."/>
            <person name="Kim E."/>
            <person name="Koreny L."/>
            <person name="Kroth P.G."/>
            <person name="Liu Y."/>
            <person name="Malik S.-B."/>
            <person name="Maier U.G."/>
            <person name="McRose D."/>
            <person name="Mock T."/>
            <person name="Neilson J.A."/>
            <person name="Onodera N.T."/>
            <person name="Poole A.M."/>
            <person name="Pritham E.J."/>
            <person name="Richards T.A."/>
            <person name="Rocap G."/>
            <person name="Roy S.W."/>
            <person name="Sarai C."/>
            <person name="Schaack S."/>
            <person name="Shirato S."/>
            <person name="Slamovits C.H."/>
            <person name="Spencer D.F."/>
            <person name="Suzuki S."/>
            <person name="Worden A.Z."/>
            <person name="Zauner S."/>
            <person name="Barry K."/>
            <person name="Bell C."/>
            <person name="Bharti A.K."/>
            <person name="Crow J.A."/>
            <person name="Grimwood J."/>
            <person name="Kramer R."/>
            <person name="Lindquist E."/>
            <person name="Lucas S."/>
            <person name="Salamov A."/>
            <person name="McFadden G.I."/>
            <person name="Lane C.E."/>
            <person name="Keeling P.J."/>
            <person name="Gray M.W."/>
            <person name="Grigoriev I.V."/>
            <person name="Archibald J.M."/>
        </authorList>
    </citation>
    <scope>NUCLEOTIDE SEQUENCE</scope>
    <source>
        <strain evidence="4">CCMP2712</strain>
    </source>
</reference>
<dbReference type="Gene3D" id="2.60.210.10">
    <property type="entry name" value="Apoptosis, Tumor Necrosis Factor Receptor Associated Protein 2, Chain A"/>
    <property type="match status" value="1"/>
</dbReference>
<evidence type="ECO:0000256" key="1">
    <source>
        <dbReference type="SAM" id="MobiDB-lite"/>
    </source>
</evidence>
<dbReference type="InterPro" id="IPR002083">
    <property type="entry name" value="MATH/TRAF_dom"/>
</dbReference>
<evidence type="ECO:0008006" key="5">
    <source>
        <dbReference type="Google" id="ProtNLM"/>
    </source>
</evidence>
<dbReference type="SUPFAM" id="SSF49599">
    <property type="entry name" value="TRAF domain-like"/>
    <property type="match status" value="2"/>
</dbReference>
<feature type="compositionally biased region" description="Acidic residues" evidence="1">
    <location>
        <begin position="119"/>
        <end position="130"/>
    </location>
</feature>
<feature type="compositionally biased region" description="Low complexity" evidence="1">
    <location>
        <begin position="131"/>
        <end position="144"/>
    </location>
</feature>
<proteinExistence type="predicted"/>
<evidence type="ECO:0000313" key="2">
    <source>
        <dbReference type="EMBL" id="EKX33208.1"/>
    </source>
</evidence>
<keyword evidence="4" id="KW-1185">Reference proteome</keyword>
<sequence>MFFSNKPWHSIENVKAQGDFTSFTIKFGRVKSISFGGSIVSKPIMAGGTPWKVVYFPKGFTDPDYASLYIMNDECERDQGDPENPDRITSQSFASVELKMQPIPQFDEDAKGKNAGQADAEEGEDEDDDASIASSAASLATEASTKPGGTKSRSQRSEGKRSFSKNSATSSKMGQADANGVVLPPCIERSLSQLFTNREPSWGVTLLIYLSSSEPESAGFEKLFDIGKLYNWREGYMLEYGKNRERVQDGHITLEIIIFAASGLRLEEPQLEPELTLSGRQRVNWVIHDLKRVVAKIGPNKKLSSAEFTCDGEWYLDLFPSGYRTEEPETISIYLHSSRRQVELGFVSKVWFRFGLKKVNPTEEEQDDPKYENVWFPPGSSCVSTFTPSKKCFGKQNAFKVSDIVEGRNGNKKLFLYGKYDAGGAVAFVLDLLITDDESWQVQHMLHEIEAFGYKQNRCNETGEELKADWLPGGGKVICYHCGKAFSKEVTNYQARMEEFGYEIGREYITDILMREDEHWLDGVLRAVNIPDRIDQAVKSITHNIARMRLKKEQDEEEDHNEDEIDEGNMTLEQKSKKEKEKALQKKFEDKIKALRLEVEDSHFSKPVCSKCAEKRKALQACKEIYANEPPEKRGNWQCPDQNALTTLFPDGSEAFVPRNARKQSQEKNNFRSGWKGIWEIYDKKYQGMKEAMAQINIKGDAVLHAADEWIKKRLGRNKDMNPADLPGRNALTLVRGNRFVEPMELCRQCNGRVNRDGITPDEDEDAPKDYFCDVRFDVVKPPKAIYCLYSGKIFCEFCADPKKHLYALPQFEMNPSQAELVQVSQNSLEVLQKTVTRIQPVSKKEEEEIVPKGRRNIEVEEEDGDDEPAFITLFRKFPICGNQIADKLADQIAEWTGE</sequence>
<dbReference type="InterPro" id="IPR008974">
    <property type="entry name" value="TRAF-like"/>
</dbReference>
<organism evidence="2">
    <name type="scientific">Guillardia theta (strain CCMP2712)</name>
    <name type="common">Cryptophyte</name>
    <dbReference type="NCBI Taxonomy" id="905079"/>
    <lineage>
        <taxon>Eukaryota</taxon>
        <taxon>Cryptophyceae</taxon>
        <taxon>Pyrenomonadales</taxon>
        <taxon>Geminigeraceae</taxon>
        <taxon>Guillardia</taxon>
    </lineage>
</organism>
<evidence type="ECO:0000313" key="4">
    <source>
        <dbReference type="Proteomes" id="UP000011087"/>
    </source>
</evidence>
<feature type="compositionally biased region" description="Polar residues" evidence="1">
    <location>
        <begin position="164"/>
        <end position="173"/>
    </location>
</feature>
<protein>
    <recommendedName>
        <fullName evidence="5">MATH domain-containing protein</fullName>
    </recommendedName>
</protein>
<dbReference type="HOGENOM" id="CLU_015139_0_0_1"/>
<accession>L1IAF1</accession>
<feature type="region of interest" description="Disordered" evidence="1">
    <location>
        <begin position="551"/>
        <end position="578"/>
    </location>
</feature>
<gene>
    <name evidence="2" type="ORF">GUITHDRAFT_120607</name>
</gene>
<feature type="region of interest" description="Disordered" evidence="1">
    <location>
        <begin position="102"/>
        <end position="178"/>
    </location>
</feature>
<reference evidence="2 4" key="1">
    <citation type="journal article" date="2012" name="Nature">
        <title>Algal genomes reveal evolutionary mosaicism and the fate of nucleomorphs.</title>
        <authorList>
            <consortium name="DOE Joint Genome Institute"/>
            <person name="Curtis B.A."/>
            <person name="Tanifuji G."/>
            <person name="Burki F."/>
            <person name="Gruber A."/>
            <person name="Irimia M."/>
            <person name="Maruyama S."/>
            <person name="Arias M.C."/>
            <person name="Ball S.G."/>
            <person name="Gile G.H."/>
            <person name="Hirakawa Y."/>
            <person name="Hopkins J.F."/>
            <person name="Kuo A."/>
            <person name="Rensing S.A."/>
            <person name="Schmutz J."/>
            <person name="Symeonidi A."/>
            <person name="Elias M."/>
            <person name="Eveleigh R.J."/>
            <person name="Herman E.K."/>
            <person name="Klute M.J."/>
            <person name="Nakayama T."/>
            <person name="Obornik M."/>
            <person name="Reyes-Prieto A."/>
            <person name="Armbrust E.V."/>
            <person name="Aves S.J."/>
            <person name="Beiko R.G."/>
            <person name="Coutinho P."/>
            <person name="Dacks J.B."/>
            <person name="Durnford D.G."/>
            <person name="Fast N.M."/>
            <person name="Green B.R."/>
            <person name="Grisdale C.J."/>
            <person name="Hempel F."/>
            <person name="Henrissat B."/>
            <person name="Hoppner M.P."/>
            <person name="Ishida K."/>
            <person name="Kim E."/>
            <person name="Koreny L."/>
            <person name="Kroth P.G."/>
            <person name="Liu Y."/>
            <person name="Malik S.B."/>
            <person name="Maier U.G."/>
            <person name="McRose D."/>
            <person name="Mock T."/>
            <person name="Neilson J.A."/>
            <person name="Onodera N.T."/>
            <person name="Poole A.M."/>
            <person name="Pritham E.J."/>
            <person name="Richards T.A."/>
            <person name="Rocap G."/>
            <person name="Roy S.W."/>
            <person name="Sarai C."/>
            <person name="Schaack S."/>
            <person name="Shirato S."/>
            <person name="Slamovits C.H."/>
            <person name="Spencer D.F."/>
            <person name="Suzuki S."/>
            <person name="Worden A.Z."/>
            <person name="Zauner S."/>
            <person name="Barry K."/>
            <person name="Bell C."/>
            <person name="Bharti A.K."/>
            <person name="Crow J.A."/>
            <person name="Grimwood J."/>
            <person name="Kramer R."/>
            <person name="Lindquist E."/>
            <person name="Lucas S."/>
            <person name="Salamov A."/>
            <person name="McFadden G.I."/>
            <person name="Lane C.E."/>
            <person name="Keeling P.J."/>
            <person name="Gray M.W."/>
            <person name="Grigoriev I.V."/>
            <person name="Archibald J.M."/>
        </authorList>
    </citation>
    <scope>NUCLEOTIDE SEQUENCE</scope>
    <source>
        <strain evidence="2 4">CCMP2712</strain>
    </source>
</reference>
<evidence type="ECO:0000313" key="3">
    <source>
        <dbReference type="EnsemblProtists" id="EKX33208"/>
    </source>
</evidence>
<dbReference type="EnsemblProtists" id="EKX33208">
    <property type="protein sequence ID" value="EKX33208"/>
    <property type="gene ID" value="GUITHDRAFT_120607"/>
</dbReference>
<dbReference type="PaxDb" id="55529-EKX33208"/>
<dbReference type="RefSeq" id="XP_005820188.1">
    <property type="nucleotide sequence ID" value="XM_005820131.1"/>
</dbReference>
<name>L1IAF1_GUITC</name>
<feature type="compositionally biased region" description="Acidic residues" evidence="1">
    <location>
        <begin position="555"/>
        <end position="567"/>
    </location>
</feature>
<reference evidence="3" key="3">
    <citation type="submission" date="2015-06" db="UniProtKB">
        <authorList>
            <consortium name="EnsemblProtists"/>
        </authorList>
    </citation>
    <scope>IDENTIFICATION</scope>
</reference>
<dbReference type="AlphaFoldDB" id="L1IAF1"/>